<keyword evidence="1" id="KW-1133">Transmembrane helix</keyword>
<dbReference type="AlphaFoldDB" id="A0AAP4NIE2"/>
<sequence>MAVLIPACLEADLDTASGTCTAVIWIPQPSLLPELPVEGAQAIGSAIALLWATAYVFRLIRKKIQQS</sequence>
<proteinExistence type="predicted"/>
<name>A0AAP4NIE2_9XANT</name>
<organism evidence="2">
    <name type="scientific">Xanthomonas arboricola pv. pruni</name>
    <dbReference type="NCBI Taxonomy" id="69929"/>
    <lineage>
        <taxon>Bacteria</taxon>
        <taxon>Pseudomonadati</taxon>
        <taxon>Pseudomonadota</taxon>
        <taxon>Gammaproteobacteria</taxon>
        <taxon>Lysobacterales</taxon>
        <taxon>Lysobacteraceae</taxon>
        <taxon>Xanthomonas</taxon>
    </lineage>
</organism>
<keyword evidence="1" id="KW-0812">Transmembrane</keyword>
<feature type="transmembrane region" description="Helical" evidence="1">
    <location>
        <begin position="39"/>
        <end position="60"/>
    </location>
</feature>
<dbReference type="EMBL" id="JASVYU010000057">
    <property type="protein sequence ID" value="MDN0289140.1"/>
    <property type="molecule type" value="Genomic_DNA"/>
</dbReference>
<protein>
    <submittedName>
        <fullName evidence="2">Uncharacterized protein</fullName>
    </submittedName>
</protein>
<keyword evidence="1" id="KW-0472">Membrane</keyword>
<evidence type="ECO:0000313" key="2">
    <source>
        <dbReference type="EMBL" id="MDN0289140.1"/>
    </source>
</evidence>
<evidence type="ECO:0000256" key="1">
    <source>
        <dbReference type="SAM" id="Phobius"/>
    </source>
</evidence>
<comment type="caution">
    <text evidence="2">The sequence shown here is derived from an EMBL/GenBank/DDBJ whole genome shotgun (WGS) entry which is preliminary data.</text>
</comment>
<gene>
    <name evidence="2" type="ORF">QSH54_21515</name>
</gene>
<reference evidence="2" key="1">
    <citation type="submission" date="2023-06" db="EMBL/GenBank/DDBJ databases">
        <title>Genome sequences of Xanthomonas arboricola from Serbia and Montenegro.</title>
        <authorList>
            <person name="Ilicic R."/>
            <person name="Jelusic A."/>
            <person name="Harrison J."/>
            <person name="Greer S."/>
            <person name="Grant M."/>
            <person name="Vicente J."/>
            <person name="Popovic Milovanovic T."/>
            <person name="Studholme D.J."/>
        </authorList>
    </citation>
    <scope>NUCLEOTIDE SEQUENCE</scope>
    <source>
        <strain evidence="2">Xp320</strain>
    </source>
</reference>
<dbReference type="RefSeq" id="WP_127166221.1">
    <property type="nucleotide sequence ID" value="NZ_CP090954.2"/>
</dbReference>
<accession>A0AAP4NIE2</accession>